<evidence type="ECO:0000259" key="4">
    <source>
        <dbReference type="Pfam" id="PF00464"/>
    </source>
</evidence>
<dbReference type="Gene3D" id="3.40.640.10">
    <property type="entry name" value="Type I PLP-dependent aspartate aminotransferase-like (Major domain)"/>
    <property type="match status" value="1"/>
</dbReference>
<dbReference type="AlphaFoldDB" id="W9QEE1"/>
<dbReference type="PANTHER" id="PTHR11680:SF35">
    <property type="entry name" value="SERINE HYDROXYMETHYLTRANSFERASE 1"/>
    <property type="match status" value="1"/>
</dbReference>
<comment type="catalytic activity">
    <reaction evidence="1">
        <text>(6R)-5,10-methylene-5,6,7,8-tetrahydrofolate + glycine + H2O = (6S)-5,6,7,8-tetrahydrofolate + L-serine</text>
        <dbReference type="Rhea" id="RHEA:15481"/>
        <dbReference type="ChEBI" id="CHEBI:15377"/>
        <dbReference type="ChEBI" id="CHEBI:15636"/>
        <dbReference type="ChEBI" id="CHEBI:33384"/>
        <dbReference type="ChEBI" id="CHEBI:57305"/>
        <dbReference type="ChEBI" id="CHEBI:57453"/>
        <dbReference type="EC" id="2.1.2.1"/>
    </reaction>
</comment>
<evidence type="ECO:0000313" key="5">
    <source>
        <dbReference type="EMBL" id="EXB30877.1"/>
    </source>
</evidence>
<evidence type="ECO:0000313" key="6">
    <source>
        <dbReference type="Proteomes" id="UP000030645"/>
    </source>
</evidence>
<dbReference type="SUPFAM" id="SSF53383">
    <property type="entry name" value="PLP-dependent transferases"/>
    <property type="match status" value="1"/>
</dbReference>
<dbReference type="GO" id="GO:0008168">
    <property type="term" value="F:methyltransferase activity"/>
    <property type="evidence" value="ECO:0007669"/>
    <property type="project" value="UniProtKB-KW"/>
</dbReference>
<evidence type="ECO:0000256" key="1">
    <source>
        <dbReference type="ARBA" id="ARBA00001528"/>
    </source>
</evidence>
<keyword evidence="5" id="KW-0808">Transferase</keyword>
<sequence>MDPVSTWGNTPLDVVEPEIHELIEKEKRRQCRGIKLIASENLISFAVMEALGSPLTNKSSENLTRSRALQAYLLDPTKWGVNVRP</sequence>
<dbReference type="InterPro" id="IPR015421">
    <property type="entry name" value="PyrdxlP-dep_Trfase_major"/>
</dbReference>
<dbReference type="EMBL" id="KE343499">
    <property type="protein sequence ID" value="EXB30877.1"/>
    <property type="molecule type" value="Genomic_DNA"/>
</dbReference>
<keyword evidence="6" id="KW-1185">Reference proteome</keyword>
<dbReference type="GO" id="GO:0005739">
    <property type="term" value="C:mitochondrion"/>
    <property type="evidence" value="ECO:0007669"/>
    <property type="project" value="TreeGrafter"/>
</dbReference>
<protein>
    <submittedName>
        <fullName evidence="5">Serine hydroxymethyltransferase 1</fullName>
    </submittedName>
</protein>
<dbReference type="GO" id="GO:0032259">
    <property type="term" value="P:methylation"/>
    <property type="evidence" value="ECO:0007669"/>
    <property type="project" value="UniProtKB-KW"/>
</dbReference>
<dbReference type="Pfam" id="PF00464">
    <property type="entry name" value="SHMT"/>
    <property type="match status" value="1"/>
</dbReference>
<comment type="cofactor">
    <cofactor evidence="2">
        <name>pyridoxal 5'-phosphate</name>
        <dbReference type="ChEBI" id="CHEBI:597326"/>
    </cofactor>
</comment>
<dbReference type="InterPro" id="IPR049943">
    <property type="entry name" value="Ser_HO-MeTrfase-like"/>
</dbReference>
<reference evidence="6" key="1">
    <citation type="submission" date="2013-01" db="EMBL/GenBank/DDBJ databases">
        <title>Draft Genome Sequence of a Mulberry Tree, Morus notabilis C.K. Schneid.</title>
        <authorList>
            <person name="He N."/>
            <person name="Zhao S."/>
        </authorList>
    </citation>
    <scope>NUCLEOTIDE SEQUENCE</scope>
</reference>
<dbReference type="UniPathway" id="UPA00193"/>
<dbReference type="Proteomes" id="UP000030645">
    <property type="component" value="Unassembled WGS sequence"/>
</dbReference>
<dbReference type="STRING" id="981085.W9QEE1"/>
<keyword evidence="3" id="KW-0663">Pyridoxal phosphate</keyword>
<evidence type="ECO:0000256" key="2">
    <source>
        <dbReference type="ARBA" id="ARBA00001933"/>
    </source>
</evidence>
<accession>W9QEE1</accession>
<dbReference type="eggNOG" id="KOG2467">
    <property type="taxonomic scope" value="Eukaryota"/>
</dbReference>
<dbReference type="GO" id="GO:0019264">
    <property type="term" value="P:glycine biosynthetic process from serine"/>
    <property type="evidence" value="ECO:0007669"/>
    <property type="project" value="TreeGrafter"/>
</dbReference>
<dbReference type="PANTHER" id="PTHR11680">
    <property type="entry name" value="SERINE HYDROXYMETHYLTRANSFERASE"/>
    <property type="match status" value="1"/>
</dbReference>
<dbReference type="InterPro" id="IPR039429">
    <property type="entry name" value="SHMT-like_dom"/>
</dbReference>
<dbReference type="InterPro" id="IPR015424">
    <property type="entry name" value="PyrdxlP-dep_Trfase"/>
</dbReference>
<evidence type="ECO:0000256" key="3">
    <source>
        <dbReference type="ARBA" id="ARBA00022898"/>
    </source>
</evidence>
<dbReference type="GO" id="GO:0035999">
    <property type="term" value="P:tetrahydrofolate interconversion"/>
    <property type="evidence" value="ECO:0007669"/>
    <property type="project" value="UniProtKB-UniPathway"/>
</dbReference>
<dbReference type="GO" id="GO:0004372">
    <property type="term" value="F:glycine hydroxymethyltransferase activity"/>
    <property type="evidence" value="ECO:0007669"/>
    <property type="project" value="UniProtKB-EC"/>
</dbReference>
<feature type="domain" description="Serine hydroxymethyltransferase-like" evidence="4">
    <location>
        <begin position="13"/>
        <end position="62"/>
    </location>
</feature>
<dbReference type="GO" id="GO:0030170">
    <property type="term" value="F:pyridoxal phosphate binding"/>
    <property type="evidence" value="ECO:0007669"/>
    <property type="project" value="TreeGrafter"/>
</dbReference>
<gene>
    <name evidence="5" type="ORF">L484_012408</name>
</gene>
<organism evidence="5 6">
    <name type="scientific">Morus notabilis</name>
    <dbReference type="NCBI Taxonomy" id="981085"/>
    <lineage>
        <taxon>Eukaryota</taxon>
        <taxon>Viridiplantae</taxon>
        <taxon>Streptophyta</taxon>
        <taxon>Embryophyta</taxon>
        <taxon>Tracheophyta</taxon>
        <taxon>Spermatophyta</taxon>
        <taxon>Magnoliopsida</taxon>
        <taxon>eudicotyledons</taxon>
        <taxon>Gunneridae</taxon>
        <taxon>Pentapetalae</taxon>
        <taxon>rosids</taxon>
        <taxon>fabids</taxon>
        <taxon>Rosales</taxon>
        <taxon>Moraceae</taxon>
        <taxon>Moreae</taxon>
        <taxon>Morus</taxon>
    </lineage>
</organism>
<name>W9QEE1_9ROSA</name>
<keyword evidence="5" id="KW-0489">Methyltransferase</keyword>
<proteinExistence type="predicted"/>